<reference evidence="1 2" key="1">
    <citation type="journal article" date="2019" name="ISME J.">
        <title>Candidatus Macondimonas diazotrophica, a novel gammaproteobacterial genus dominating crude-oil-contaminated coastal sediments.</title>
        <authorList>
            <person name="Karthikeyan S."/>
            <person name="Konstantinidis K."/>
        </authorList>
    </citation>
    <scope>NUCLEOTIDE SEQUENCE [LARGE SCALE GENOMIC DNA]</scope>
    <source>
        <strain evidence="1 2">KTK01</strain>
    </source>
</reference>
<evidence type="ECO:0000313" key="1">
    <source>
        <dbReference type="EMBL" id="TFZ81418.1"/>
    </source>
</evidence>
<dbReference type="SUPFAM" id="SSF55298">
    <property type="entry name" value="YjgF-like"/>
    <property type="match status" value="1"/>
</dbReference>
<dbReference type="Gene3D" id="3.30.1330.40">
    <property type="entry name" value="RutC-like"/>
    <property type="match status" value="1"/>
</dbReference>
<name>A0A4Z0F7J4_9GAMM</name>
<dbReference type="AlphaFoldDB" id="A0A4Z0F7J4"/>
<protein>
    <recommendedName>
        <fullName evidence="3">RidA family protein</fullName>
    </recommendedName>
</protein>
<dbReference type="OrthoDB" id="9809792at2"/>
<sequence>MHRFLSFWRMVQSARRCPTPPFRTNTTSKQRVVVRPHALKRHVACNLLVVNQSIDKERRNMQKRDIFLPGSGDFCAQIGACDATEVGEYLFISGQGGVDWTDNVRLLPTFEAQTRKTWENIKVALDAAGYRAEHIVQVLMMIVHTDDSEGTFSAKSVKIFEIKSEVLPEAIPTGTTIGVTDLALPGLLVEIQVVAIR</sequence>
<dbReference type="Proteomes" id="UP000297890">
    <property type="component" value="Unassembled WGS sequence"/>
</dbReference>
<gene>
    <name evidence="1" type="ORF">E4680_12640</name>
</gene>
<evidence type="ECO:0008006" key="3">
    <source>
        <dbReference type="Google" id="ProtNLM"/>
    </source>
</evidence>
<dbReference type="PANTHER" id="PTHR43857:SF1">
    <property type="entry name" value="YJGH FAMILY PROTEIN"/>
    <property type="match status" value="1"/>
</dbReference>
<keyword evidence="2" id="KW-1185">Reference proteome</keyword>
<dbReference type="InterPro" id="IPR006175">
    <property type="entry name" value="YjgF/YER057c/UK114"/>
</dbReference>
<accession>A0A4Z0F7J4</accession>
<dbReference type="InterPro" id="IPR035959">
    <property type="entry name" value="RutC-like_sf"/>
</dbReference>
<dbReference type="EMBL" id="SRIO01000024">
    <property type="protein sequence ID" value="TFZ81418.1"/>
    <property type="molecule type" value="Genomic_DNA"/>
</dbReference>
<comment type="caution">
    <text evidence="1">The sequence shown here is derived from an EMBL/GenBank/DDBJ whole genome shotgun (WGS) entry which is preliminary data.</text>
</comment>
<dbReference type="PANTHER" id="PTHR43857">
    <property type="entry name" value="BLR7761 PROTEIN"/>
    <property type="match status" value="1"/>
</dbReference>
<dbReference type="Pfam" id="PF01042">
    <property type="entry name" value="Ribonuc_L-PSP"/>
    <property type="match status" value="1"/>
</dbReference>
<proteinExistence type="predicted"/>
<evidence type="ECO:0000313" key="2">
    <source>
        <dbReference type="Proteomes" id="UP000297890"/>
    </source>
</evidence>
<organism evidence="1 2">
    <name type="scientific">Candidatus Macondimonas diazotrophica</name>
    <dbReference type="NCBI Taxonomy" id="2305248"/>
    <lineage>
        <taxon>Bacteria</taxon>
        <taxon>Pseudomonadati</taxon>
        <taxon>Pseudomonadota</taxon>
        <taxon>Gammaproteobacteria</taxon>
        <taxon>Chromatiales</taxon>
        <taxon>Ectothiorhodospiraceae</taxon>
        <taxon>Candidatus Macondimonas</taxon>
    </lineage>
</organism>